<proteinExistence type="predicted"/>
<name>A0A2P5YEF1_GOSBA</name>
<dbReference type="EMBL" id="KZ663300">
    <property type="protein sequence ID" value="PPS13921.1"/>
    <property type="molecule type" value="Genomic_DNA"/>
</dbReference>
<evidence type="ECO:0000313" key="2">
    <source>
        <dbReference type="Proteomes" id="UP000239757"/>
    </source>
</evidence>
<accession>A0A2P5YEF1</accession>
<gene>
    <name evidence="1" type="ORF">GOBAR_AA06653</name>
</gene>
<reference evidence="1 2" key="1">
    <citation type="submission" date="2015-01" db="EMBL/GenBank/DDBJ databases">
        <title>Genome of allotetraploid Gossypium barbadense reveals genomic plasticity and fiber elongation in cotton evolution.</title>
        <authorList>
            <person name="Chen X."/>
            <person name="Liu X."/>
            <person name="Zhao B."/>
            <person name="Zheng H."/>
            <person name="Hu Y."/>
            <person name="Lu G."/>
            <person name="Yang C."/>
            <person name="Chen J."/>
            <person name="Shan C."/>
            <person name="Zhang L."/>
            <person name="Zhou Y."/>
            <person name="Wang L."/>
            <person name="Guo W."/>
            <person name="Bai Y."/>
            <person name="Ruan J."/>
            <person name="Shangguan X."/>
            <person name="Mao Y."/>
            <person name="Jiang J."/>
            <person name="Zhu Y."/>
            <person name="Lei J."/>
            <person name="Kang H."/>
            <person name="Chen S."/>
            <person name="He X."/>
            <person name="Wang R."/>
            <person name="Wang Y."/>
            <person name="Chen J."/>
            <person name="Wang L."/>
            <person name="Yu S."/>
            <person name="Wang B."/>
            <person name="Wei J."/>
            <person name="Song S."/>
            <person name="Lu X."/>
            <person name="Gao Z."/>
            <person name="Gu W."/>
            <person name="Deng X."/>
            <person name="Ma D."/>
            <person name="Wang S."/>
            <person name="Liang W."/>
            <person name="Fang L."/>
            <person name="Cai C."/>
            <person name="Zhu X."/>
            <person name="Zhou B."/>
            <person name="Zhang Y."/>
            <person name="Chen Z."/>
            <person name="Xu S."/>
            <person name="Zhu R."/>
            <person name="Wang S."/>
            <person name="Zhang T."/>
            <person name="Zhao G."/>
        </authorList>
    </citation>
    <scope>NUCLEOTIDE SEQUENCE [LARGE SCALE GENOMIC DNA]</scope>
    <source>
        <strain evidence="2">cv. Xinhai21</strain>
        <tissue evidence="1">Leaf</tissue>
    </source>
</reference>
<protein>
    <submittedName>
        <fullName evidence="1">Uncharacterized protein</fullName>
    </submittedName>
</protein>
<evidence type="ECO:0000313" key="1">
    <source>
        <dbReference type="EMBL" id="PPS13921.1"/>
    </source>
</evidence>
<sequence length="142" mass="15732">MRIGVENGVGGGAQARQGGRVDLQHLGLGILGSATVLQHEHVARLCCFGRFVHGPNSQPWRLIASRAGKNFTLFSHGLKHARVPGRVCFRKPAFHESAGIVYLKGAKFGMTYLDCRKWENAKYRKRNFFIRLGSVNVKICGI</sequence>
<organism evidence="1 2">
    <name type="scientific">Gossypium barbadense</name>
    <name type="common">Sea Island cotton</name>
    <name type="synonym">Hibiscus barbadensis</name>
    <dbReference type="NCBI Taxonomy" id="3634"/>
    <lineage>
        <taxon>Eukaryota</taxon>
        <taxon>Viridiplantae</taxon>
        <taxon>Streptophyta</taxon>
        <taxon>Embryophyta</taxon>
        <taxon>Tracheophyta</taxon>
        <taxon>Spermatophyta</taxon>
        <taxon>Magnoliopsida</taxon>
        <taxon>eudicotyledons</taxon>
        <taxon>Gunneridae</taxon>
        <taxon>Pentapetalae</taxon>
        <taxon>rosids</taxon>
        <taxon>malvids</taxon>
        <taxon>Malvales</taxon>
        <taxon>Malvaceae</taxon>
        <taxon>Malvoideae</taxon>
        <taxon>Gossypium</taxon>
    </lineage>
</organism>
<dbReference type="AlphaFoldDB" id="A0A2P5YEF1"/>
<dbReference type="Proteomes" id="UP000239757">
    <property type="component" value="Unassembled WGS sequence"/>
</dbReference>